<proteinExistence type="predicted"/>
<evidence type="ECO:0000313" key="1">
    <source>
        <dbReference type="EMBL" id="EAS40976.1"/>
    </source>
</evidence>
<dbReference type="RefSeq" id="WP_006233674.1">
    <property type="nucleotide sequence ID" value="NZ_CH724138.1"/>
</dbReference>
<sequence>MRISHKRKVQLKLQKRIKATVAVAKPTAEKVVVKKAPTAETVKAAAAPASKVVEEQKPVEATAPAAAQVSLTPKQQQVLDIVVSNPEGLNPKGIGLQAGQEDAKAASWATGALKKLAEEGLVERIQLAGNKVLYKAA</sequence>
<evidence type="ECO:0008006" key="3">
    <source>
        <dbReference type="Google" id="ProtNLM"/>
    </source>
</evidence>
<evidence type="ECO:0000313" key="2">
    <source>
        <dbReference type="Proteomes" id="UP000003789"/>
    </source>
</evidence>
<dbReference type="SUPFAM" id="SSF46785">
    <property type="entry name" value="Winged helix' DNA-binding domain"/>
    <property type="match status" value="1"/>
</dbReference>
<reference evidence="1 2" key="1">
    <citation type="submission" date="2006-03" db="EMBL/GenBank/DDBJ databases">
        <authorList>
            <person name="Bartlett D.H."/>
            <person name="Valle G."/>
            <person name="Lauro F.M."/>
            <person name="Vezzi A."/>
            <person name="Simonato F."/>
            <person name="Eloe E."/>
            <person name="Vitulo N."/>
            <person name="Stratton T.K."/>
            <person name="D'angelo M."/>
            <person name="Ferriera S."/>
            <person name="Johnson J."/>
            <person name="Kravitz S."/>
            <person name="Beeson K."/>
            <person name="Sutton G."/>
            <person name="Rogers Y."/>
            <person name="Friedman R."/>
            <person name="Frazier M."/>
            <person name="Venter J.C."/>
        </authorList>
    </citation>
    <scope>NUCLEOTIDE SEQUENCE [LARGE SCALE GENOMIC DNA]</scope>
    <source>
        <strain evidence="1 2">3TCK</strain>
    </source>
</reference>
<organism evidence="1 2">
    <name type="scientific">Photobacterium profundum 3TCK</name>
    <dbReference type="NCBI Taxonomy" id="314280"/>
    <lineage>
        <taxon>Bacteria</taxon>
        <taxon>Pseudomonadati</taxon>
        <taxon>Pseudomonadota</taxon>
        <taxon>Gammaproteobacteria</taxon>
        <taxon>Vibrionales</taxon>
        <taxon>Vibrionaceae</taxon>
        <taxon>Photobacterium</taxon>
    </lineage>
</organism>
<dbReference type="OrthoDB" id="5816981at2"/>
<name>Q1YXG8_9GAMM</name>
<dbReference type="AlphaFoldDB" id="Q1YXG8"/>
<dbReference type="HOGENOM" id="CLU_134981_0_0_6"/>
<dbReference type="InterPro" id="IPR036390">
    <property type="entry name" value="WH_DNA-bd_sf"/>
</dbReference>
<gene>
    <name evidence="1" type="ORF">P3TCK_00930</name>
</gene>
<comment type="caution">
    <text evidence="1">The sequence shown here is derived from an EMBL/GenBank/DDBJ whole genome shotgun (WGS) entry which is preliminary data.</text>
</comment>
<accession>Q1YXG8</accession>
<dbReference type="EMBL" id="AAPH01000043">
    <property type="protein sequence ID" value="EAS40976.1"/>
    <property type="molecule type" value="Genomic_DNA"/>
</dbReference>
<dbReference type="Proteomes" id="UP000003789">
    <property type="component" value="Unassembled WGS sequence"/>
</dbReference>
<protein>
    <recommendedName>
        <fullName evidence="3">MarR family transcriptional regulator</fullName>
    </recommendedName>
</protein>